<name>A0A438JW56_VITVI</name>
<dbReference type="InterPro" id="IPR036691">
    <property type="entry name" value="Endo/exonu/phosph_ase_sf"/>
</dbReference>
<organism evidence="2 3">
    <name type="scientific">Vitis vinifera</name>
    <name type="common">Grape</name>
    <dbReference type="NCBI Taxonomy" id="29760"/>
    <lineage>
        <taxon>Eukaryota</taxon>
        <taxon>Viridiplantae</taxon>
        <taxon>Streptophyta</taxon>
        <taxon>Embryophyta</taxon>
        <taxon>Tracheophyta</taxon>
        <taxon>Spermatophyta</taxon>
        <taxon>Magnoliopsida</taxon>
        <taxon>eudicotyledons</taxon>
        <taxon>Gunneridae</taxon>
        <taxon>Pentapetalae</taxon>
        <taxon>rosids</taxon>
        <taxon>Vitales</taxon>
        <taxon>Vitaceae</taxon>
        <taxon>Viteae</taxon>
        <taxon>Vitis</taxon>
    </lineage>
</organism>
<dbReference type="Proteomes" id="UP000288805">
    <property type="component" value="Unassembled WGS sequence"/>
</dbReference>
<reference evidence="2 3" key="1">
    <citation type="journal article" date="2018" name="PLoS Genet.">
        <title>Population sequencing reveals clonal diversity and ancestral inbreeding in the grapevine cultivar Chardonnay.</title>
        <authorList>
            <person name="Roach M.J."/>
            <person name="Johnson D.L."/>
            <person name="Bohlmann J."/>
            <person name="van Vuuren H.J."/>
            <person name="Jones S.J."/>
            <person name="Pretorius I.S."/>
            <person name="Schmidt S.A."/>
            <person name="Borneman A.R."/>
        </authorList>
    </citation>
    <scope>NUCLEOTIDE SEQUENCE [LARGE SCALE GENOMIC DNA]</scope>
    <source>
        <strain evidence="3">cv. Chardonnay</strain>
        <tissue evidence="2">Leaf</tissue>
    </source>
</reference>
<dbReference type="EMBL" id="QGNW01000025">
    <property type="protein sequence ID" value="RVX13201.1"/>
    <property type="molecule type" value="Genomic_DNA"/>
</dbReference>
<accession>A0A438JW56</accession>
<dbReference type="InterPro" id="IPR026960">
    <property type="entry name" value="RVT-Znf"/>
</dbReference>
<evidence type="ECO:0000313" key="3">
    <source>
        <dbReference type="Proteomes" id="UP000288805"/>
    </source>
</evidence>
<gene>
    <name evidence="2" type="primary">VvCHDp000001_936</name>
    <name evidence="2" type="ORF">CK203_017955</name>
</gene>
<evidence type="ECO:0000259" key="1">
    <source>
        <dbReference type="Pfam" id="PF13966"/>
    </source>
</evidence>
<dbReference type="PANTHER" id="PTHR33116">
    <property type="entry name" value="REVERSE TRANSCRIPTASE ZINC-BINDING DOMAIN-CONTAINING PROTEIN-RELATED-RELATED"/>
    <property type="match status" value="1"/>
</dbReference>
<dbReference type="PANTHER" id="PTHR33116:SF78">
    <property type="entry name" value="OS12G0587133 PROTEIN"/>
    <property type="match status" value="1"/>
</dbReference>
<feature type="domain" description="Reverse transcriptase zinc-binding" evidence="1">
    <location>
        <begin position="994"/>
        <end position="1045"/>
    </location>
</feature>
<dbReference type="Pfam" id="PF13966">
    <property type="entry name" value="zf-RVT"/>
    <property type="match status" value="1"/>
</dbReference>
<evidence type="ECO:0000313" key="2">
    <source>
        <dbReference type="EMBL" id="RVX13201.1"/>
    </source>
</evidence>
<proteinExistence type="predicted"/>
<sequence length="1051" mass="119633">MADREIMDEACRYGSYTNLKVGVYSSSSSPIFGRTPLREPCDHTGVLRVSRQSDTLVEGADTGGDRARREGCWDLVAIDCEAIEEPDWEESSLAKFSKLLGFSIEGLEREILDFLSKIRKRRERIHSKGLLEKTKFERELKRLECSIKYKGKEKKNGLLKKQRGSITVGETKIQAMTDGVVKSLGVGRFLDWRTLEATGAAGGVLDSGKWTVWVFTGVYGPFNKKDRECLWEELGAVRGLWGDPWCVGGDFNVTLAQGERSRQGRVTSAMRRFAQVMDDLELIDLPLQGGSFTWSGGLYNQAWARLDRFLVAPRWLDQFSNVTQKRLSRPISDHFPITIEGGGKRRGPSPFRFENMWLRVEGFKDLLRSWWQGMVVSGRASYKLASKLKGMKEKLKVWNREVFGNLETNKMAALQQVDHWDQVESERRLTEEEFARKKEAKDDYAKWVKMDEIHWRQLSRELWLREGDKNTGYFHRMANAHRRRHTMERVKIRGVWLSEESTIRTGIVDAFHRLLTEDSEWKADIGGVNLNRISQQEADILELPFTEEEVHSALRGMNGDKAPGPDGFTGAFWQVCWEFVKEEVMEMFKEFHEHKTFLKSLNATFLVLIPKKGGAEELGTSGRLAWQILEASLIANEVIDSWKREERKALICKLDIEKAQPGSSPALRGFGKGDPLSPYLFIMGMEVLSALLRRAVEGGCITGCRMQRAASGLRINLAKSEIYPVGEVDEILEMAVELGCKVGQLPSTYLGLPLGAPNKAGYVWDGVEERMRWKLALWKRQILSKGGRITLIKSTLASMPLYQLSLFRMPKGVARRLEKLQRDFLWGGGSMEGKAHLVSWEKVCVSKEKGGLGLRKIVQLNKALLGKWVWRFASARDGMWKRVLVAKYGQEDFGWRTKKANGHQNQVLEGHLVWGCGAGPEIPSTLQCGCPKRATVGDLWDQNAGQGEWNLRFLRSFNDWELPFVEELLQILRNQRINLEEDLALWKGGKNGQFGVKDAYELLTSHSTILFPKKGIWVENVPSKLAFFAWEATWGRILTIDRPPKERMANP</sequence>
<dbReference type="Gene3D" id="3.60.10.10">
    <property type="entry name" value="Endonuclease/exonuclease/phosphatase"/>
    <property type="match status" value="1"/>
</dbReference>
<dbReference type="SUPFAM" id="SSF56219">
    <property type="entry name" value="DNase I-like"/>
    <property type="match status" value="1"/>
</dbReference>
<dbReference type="AlphaFoldDB" id="A0A438JW56"/>
<comment type="caution">
    <text evidence="2">The sequence shown here is derived from an EMBL/GenBank/DDBJ whole genome shotgun (WGS) entry which is preliminary data.</text>
</comment>
<protein>
    <submittedName>
        <fullName evidence="2">Putative ribonuclease H protein</fullName>
    </submittedName>
</protein>